<evidence type="ECO:0000313" key="8">
    <source>
        <dbReference type="EMBL" id="NMO13509.1"/>
    </source>
</evidence>
<dbReference type="AlphaFoldDB" id="A0A848L4D3"/>
<comment type="subcellular location">
    <subcellularLocation>
        <location evidence="1">Membrane</location>
    </subcellularLocation>
</comment>
<sequence>MPPSLRRPVTTVRETDAAACGPGGPLPERPGRRVEWAGSSLLQAHLLSTLLSPAVRTNLGKRAGVTAGLLGVLCVFAEFCFLFPHLLVTNDARGFYADHLGVFRALLQASIIATFALGMVSVLALRSKAHGGIAMGLALVALLLGGAEAEPLTHQARAISAGLDYFILELLVLGLLFVPMERLWAQREQPIFRLGWQTDLKHLFVSHMGVQLISFATLIPAQVFFAWAVKLDFQAAVAAQPLWLQFFEVLFVVDLVSYWLHRAFHTIPWMWKFHAIHHSSQHMDWLASSRSHLVDVLLNRTLAFVPVFILGFAPPAIYAYLVFVSFHAVYIHANVNHRWPVLRWVFATPEFHHWHHTSDEEGIDKNFAVFLSFIDWMFGTAHLPDHWPSKYGTTKFQPPETYLGQLAYPFQKHEEETPYG</sequence>
<dbReference type="GO" id="GO:0016020">
    <property type="term" value="C:membrane"/>
    <property type="evidence" value="ECO:0007669"/>
    <property type="project" value="UniProtKB-SubCell"/>
</dbReference>
<keyword evidence="9" id="KW-1185">Reference proteome</keyword>
<gene>
    <name evidence="8" type="ORF">HG543_01345</name>
</gene>
<keyword evidence="2 6" id="KW-0812">Transmembrane</keyword>
<evidence type="ECO:0000256" key="3">
    <source>
        <dbReference type="ARBA" id="ARBA00022989"/>
    </source>
</evidence>
<evidence type="ECO:0000256" key="6">
    <source>
        <dbReference type="SAM" id="Phobius"/>
    </source>
</evidence>
<dbReference type="GO" id="GO:0008610">
    <property type="term" value="P:lipid biosynthetic process"/>
    <property type="evidence" value="ECO:0007669"/>
    <property type="project" value="InterPro"/>
</dbReference>
<feature type="region of interest" description="Disordered" evidence="5">
    <location>
        <begin position="1"/>
        <end position="26"/>
    </location>
</feature>
<name>A0A848L4D3_9BACT</name>
<protein>
    <submittedName>
        <fullName evidence="8">Sterol desaturase family protein</fullName>
    </submittedName>
</protein>
<evidence type="ECO:0000256" key="5">
    <source>
        <dbReference type="SAM" id="MobiDB-lite"/>
    </source>
</evidence>
<feature type="transmembrane region" description="Helical" evidence="6">
    <location>
        <begin position="106"/>
        <end position="125"/>
    </location>
</feature>
<reference evidence="8 9" key="1">
    <citation type="submission" date="2020-04" db="EMBL/GenBank/DDBJ databases">
        <title>Draft genome of Pyxidicoccus fallax type strain.</title>
        <authorList>
            <person name="Whitworth D.E."/>
        </authorList>
    </citation>
    <scope>NUCLEOTIDE SEQUENCE [LARGE SCALE GENOMIC DNA]</scope>
    <source>
        <strain evidence="8 9">DSM 14698</strain>
    </source>
</reference>
<proteinExistence type="predicted"/>
<feature type="transmembrane region" description="Helical" evidence="6">
    <location>
        <begin position="67"/>
        <end position="86"/>
    </location>
</feature>
<feature type="transmembrane region" description="Helical" evidence="6">
    <location>
        <begin position="132"/>
        <end position="153"/>
    </location>
</feature>
<evidence type="ECO:0000256" key="2">
    <source>
        <dbReference type="ARBA" id="ARBA00022692"/>
    </source>
</evidence>
<organism evidence="8 9">
    <name type="scientific">Pyxidicoccus fallax</name>
    <dbReference type="NCBI Taxonomy" id="394095"/>
    <lineage>
        <taxon>Bacteria</taxon>
        <taxon>Pseudomonadati</taxon>
        <taxon>Myxococcota</taxon>
        <taxon>Myxococcia</taxon>
        <taxon>Myxococcales</taxon>
        <taxon>Cystobacterineae</taxon>
        <taxon>Myxococcaceae</taxon>
        <taxon>Pyxidicoccus</taxon>
    </lineage>
</organism>
<feature type="domain" description="Fatty acid hydroxylase" evidence="7">
    <location>
        <begin position="249"/>
        <end position="380"/>
    </location>
</feature>
<dbReference type="InterPro" id="IPR006694">
    <property type="entry name" value="Fatty_acid_hydroxylase"/>
</dbReference>
<evidence type="ECO:0000256" key="1">
    <source>
        <dbReference type="ARBA" id="ARBA00004370"/>
    </source>
</evidence>
<evidence type="ECO:0000256" key="4">
    <source>
        <dbReference type="ARBA" id="ARBA00023136"/>
    </source>
</evidence>
<comment type="caution">
    <text evidence="8">The sequence shown here is derived from an EMBL/GenBank/DDBJ whole genome shotgun (WGS) entry which is preliminary data.</text>
</comment>
<feature type="transmembrane region" description="Helical" evidence="6">
    <location>
        <begin position="204"/>
        <end position="229"/>
    </location>
</feature>
<dbReference type="Proteomes" id="UP000518300">
    <property type="component" value="Unassembled WGS sequence"/>
</dbReference>
<keyword evidence="4 6" id="KW-0472">Membrane</keyword>
<dbReference type="PANTHER" id="PTHR11863">
    <property type="entry name" value="STEROL DESATURASE"/>
    <property type="match status" value="1"/>
</dbReference>
<feature type="transmembrane region" description="Helical" evidence="6">
    <location>
        <begin position="165"/>
        <end position="184"/>
    </location>
</feature>
<accession>A0A848L4D3</accession>
<dbReference type="InterPro" id="IPR050307">
    <property type="entry name" value="Sterol_Desaturase_Related"/>
</dbReference>
<dbReference type="EMBL" id="JABBJJ010000004">
    <property type="protein sequence ID" value="NMO13509.1"/>
    <property type="molecule type" value="Genomic_DNA"/>
</dbReference>
<dbReference type="GO" id="GO:0016491">
    <property type="term" value="F:oxidoreductase activity"/>
    <property type="evidence" value="ECO:0007669"/>
    <property type="project" value="InterPro"/>
</dbReference>
<evidence type="ECO:0000259" key="7">
    <source>
        <dbReference type="Pfam" id="PF04116"/>
    </source>
</evidence>
<dbReference type="GO" id="GO:0005506">
    <property type="term" value="F:iron ion binding"/>
    <property type="evidence" value="ECO:0007669"/>
    <property type="project" value="InterPro"/>
</dbReference>
<dbReference type="Pfam" id="PF04116">
    <property type="entry name" value="FA_hydroxylase"/>
    <property type="match status" value="1"/>
</dbReference>
<evidence type="ECO:0000313" key="9">
    <source>
        <dbReference type="Proteomes" id="UP000518300"/>
    </source>
</evidence>
<keyword evidence="3 6" id="KW-1133">Transmembrane helix</keyword>